<dbReference type="EMBL" id="UZAF01002778">
    <property type="protein sequence ID" value="VDO11440.1"/>
    <property type="molecule type" value="Genomic_DNA"/>
</dbReference>
<reference evidence="1 2" key="2">
    <citation type="submission" date="2018-11" db="EMBL/GenBank/DDBJ databases">
        <authorList>
            <consortium name="Pathogen Informatics"/>
        </authorList>
    </citation>
    <scope>NUCLEOTIDE SEQUENCE [LARGE SCALE GENOMIC DNA]</scope>
    <source>
        <strain evidence="1 2">MHpl1</strain>
    </source>
</reference>
<reference evidence="3" key="1">
    <citation type="submission" date="2017-02" db="UniProtKB">
        <authorList>
            <consortium name="WormBaseParasite"/>
        </authorList>
    </citation>
    <scope>IDENTIFICATION</scope>
</reference>
<organism evidence="3">
    <name type="scientific">Haemonchus placei</name>
    <name type="common">Barber's pole worm</name>
    <dbReference type="NCBI Taxonomy" id="6290"/>
    <lineage>
        <taxon>Eukaryota</taxon>
        <taxon>Metazoa</taxon>
        <taxon>Ecdysozoa</taxon>
        <taxon>Nematoda</taxon>
        <taxon>Chromadorea</taxon>
        <taxon>Rhabditida</taxon>
        <taxon>Rhabditina</taxon>
        <taxon>Rhabditomorpha</taxon>
        <taxon>Strongyloidea</taxon>
        <taxon>Trichostrongylidae</taxon>
        <taxon>Haemonchus</taxon>
    </lineage>
</organism>
<evidence type="ECO:0000313" key="2">
    <source>
        <dbReference type="Proteomes" id="UP000268014"/>
    </source>
</evidence>
<dbReference type="WBParaSite" id="HPLM_0000181101-mRNA-1">
    <property type="protein sequence ID" value="HPLM_0000181101-mRNA-1"/>
    <property type="gene ID" value="HPLM_0000181101"/>
</dbReference>
<proteinExistence type="predicted"/>
<gene>
    <name evidence="1" type="ORF">HPLM_LOCUS1810</name>
</gene>
<keyword evidence="2" id="KW-1185">Reference proteome</keyword>
<name>A0A0N4VWZ1_HAEPC</name>
<accession>A0A0N4VWZ1</accession>
<evidence type="ECO:0000313" key="1">
    <source>
        <dbReference type="EMBL" id="VDO11440.1"/>
    </source>
</evidence>
<dbReference type="Proteomes" id="UP000268014">
    <property type="component" value="Unassembled WGS sequence"/>
</dbReference>
<sequence>MTLSSILTYHSYIQQHNPVRDLLDEVDHRSFRRHPSTASEKIGITLGVTVGRHPAGGDLFRSGP</sequence>
<dbReference type="AlphaFoldDB" id="A0A0N4VWZ1"/>
<protein>
    <submittedName>
        <fullName evidence="3">Transposase</fullName>
    </submittedName>
</protein>
<evidence type="ECO:0000313" key="3">
    <source>
        <dbReference type="WBParaSite" id="HPLM_0000181101-mRNA-1"/>
    </source>
</evidence>